<dbReference type="Proteomes" id="UP000605568">
    <property type="component" value="Unassembled WGS sequence"/>
</dbReference>
<protein>
    <submittedName>
        <fullName evidence="1">Uncharacterized protein</fullName>
    </submittedName>
</protein>
<sequence length="71" mass="7350">MSELTTLSITVTVAPPSAGGLAAFVVGHLPAAAPKERGEGRRSVVNKMTGDVHGTLFQIGHVNNMNLPDGR</sequence>
<name>A0ABQ3MJU3_9PSEU</name>
<evidence type="ECO:0000313" key="2">
    <source>
        <dbReference type="Proteomes" id="UP000605568"/>
    </source>
</evidence>
<comment type="caution">
    <text evidence="1">The sequence shown here is derived from an EMBL/GenBank/DDBJ whole genome shotgun (WGS) entry which is preliminary data.</text>
</comment>
<dbReference type="RefSeq" id="WP_191301967.1">
    <property type="nucleotide sequence ID" value="NZ_BNAR01000008.1"/>
</dbReference>
<accession>A0ABQ3MJU3</accession>
<proteinExistence type="predicted"/>
<dbReference type="EMBL" id="BNAR01000008">
    <property type="protein sequence ID" value="GHH47812.1"/>
    <property type="molecule type" value="Genomic_DNA"/>
</dbReference>
<gene>
    <name evidence="1" type="ORF">GCM10017774_52620</name>
</gene>
<organism evidence="1 2">
    <name type="scientific">Lentzea cavernae</name>
    <dbReference type="NCBI Taxonomy" id="2020703"/>
    <lineage>
        <taxon>Bacteria</taxon>
        <taxon>Bacillati</taxon>
        <taxon>Actinomycetota</taxon>
        <taxon>Actinomycetes</taxon>
        <taxon>Pseudonocardiales</taxon>
        <taxon>Pseudonocardiaceae</taxon>
        <taxon>Lentzea</taxon>
    </lineage>
</organism>
<reference evidence="2" key="1">
    <citation type="journal article" date="2019" name="Int. J. Syst. Evol. Microbiol.">
        <title>The Global Catalogue of Microorganisms (GCM) 10K type strain sequencing project: providing services to taxonomists for standard genome sequencing and annotation.</title>
        <authorList>
            <consortium name="The Broad Institute Genomics Platform"/>
            <consortium name="The Broad Institute Genome Sequencing Center for Infectious Disease"/>
            <person name="Wu L."/>
            <person name="Ma J."/>
        </authorList>
    </citation>
    <scope>NUCLEOTIDE SEQUENCE [LARGE SCALE GENOMIC DNA]</scope>
    <source>
        <strain evidence="2">CGMCC 4.7367</strain>
    </source>
</reference>
<evidence type="ECO:0000313" key="1">
    <source>
        <dbReference type="EMBL" id="GHH47812.1"/>
    </source>
</evidence>
<keyword evidence="2" id="KW-1185">Reference proteome</keyword>